<dbReference type="Proteomes" id="UP000004090">
    <property type="component" value="Unassembled WGS sequence"/>
</dbReference>
<dbReference type="EMBL" id="ABAW02000010">
    <property type="protein sequence ID" value="EDP12266.1"/>
    <property type="molecule type" value="Genomic_DNA"/>
</dbReference>
<organism evidence="1 2">
    <name type="scientific">Amedibacillus dolichus DSM 3991</name>
    <dbReference type="NCBI Taxonomy" id="428127"/>
    <lineage>
        <taxon>Bacteria</taxon>
        <taxon>Bacillati</taxon>
        <taxon>Bacillota</taxon>
        <taxon>Erysipelotrichia</taxon>
        <taxon>Erysipelotrichales</taxon>
        <taxon>Erysipelotrichaceae</taxon>
        <taxon>Amedibacillus</taxon>
    </lineage>
</organism>
<sequence>MGEEGFGATKSFFIERAYSGFMIICNMLFESNYHIPIYYLKHQ</sequence>
<dbReference type="AlphaFoldDB" id="A8R842"/>
<protein>
    <submittedName>
        <fullName evidence="1">Uncharacterized protein</fullName>
    </submittedName>
</protein>
<dbReference type="HOGENOM" id="CLU_3233726_0_0_9"/>
<name>A8R842_9FIRM</name>
<comment type="caution">
    <text evidence="1">The sequence shown here is derived from an EMBL/GenBank/DDBJ whole genome shotgun (WGS) entry which is preliminary data.</text>
</comment>
<reference evidence="1 2" key="2">
    <citation type="submission" date="2007-09" db="EMBL/GenBank/DDBJ databases">
        <authorList>
            <person name="Fulton L."/>
            <person name="Clifton S."/>
            <person name="Fulton B."/>
            <person name="Xu J."/>
            <person name="Minx P."/>
            <person name="Pepin K.H."/>
            <person name="Johnson M."/>
            <person name="Thiruvilangam P."/>
            <person name="Bhonagiri V."/>
            <person name="Nash W.E."/>
            <person name="Mardis E.R."/>
            <person name="Wilson R.K."/>
        </authorList>
    </citation>
    <scope>NUCLEOTIDE SEQUENCE [LARGE SCALE GENOMIC DNA]</scope>
    <source>
        <strain evidence="1 2">DSM 3991</strain>
    </source>
</reference>
<evidence type="ECO:0000313" key="2">
    <source>
        <dbReference type="Proteomes" id="UP000004090"/>
    </source>
</evidence>
<evidence type="ECO:0000313" key="1">
    <source>
        <dbReference type="EMBL" id="EDP12266.1"/>
    </source>
</evidence>
<accession>A8R842</accession>
<dbReference type="STRING" id="428127.EUBDOL_00175"/>
<reference evidence="1 2" key="1">
    <citation type="submission" date="2007-09" db="EMBL/GenBank/DDBJ databases">
        <title>Draft genome sequence of Eubacterium dolichum (DSM 3991).</title>
        <authorList>
            <person name="Sudarsanam P."/>
            <person name="Ley R."/>
            <person name="Guruge J."/>
            <person name="Turnbaugh P.J."/>
            <person name="Mahowald M."/>
            <person name="Liep D."/>
            <person name="Gordon J."/>
        </authorList>
    </citation>
    <scope>NUCLEOTIDE SEQUENCE [LARGE SCALE GENOMIC DNA]</scope>
    <source>
        <strain evidence="1 2">DSM 3991</strain>
    </source>
</reference>
<gene>
    <name evidence="1" type="ORF">EUBDOL_00175</name>
</gene>
<proteinExistence type="predicted"/>